<dbReference type="GO" id="GO:1902201">
    <property type="term" value="P:negative regulation of bacterial-type flagellum-dependent cell motility"/>
    <property type="evidence" value="ECO:0007669"/>
    <property type="project" value="TreeGrafter"/>
</dbReference>
<dbReference type="PANTHER" id="PTHR45138:SF9">
    <property type="entry name" value="DIGUANYLATE CYCLASE DGCM-RELATED"/>
    <property type="match status" value="1"/>
</dbReference>
<dbReference type="Pfam" id="PF00072">
    <property type="entry name" value="Response_reg"/>
    <property type="match status" value="1"/>
</dbReference>
<dbReference type="EC" id="2.7.7.65" evidence="1"/>
<feature type="domain" description="GGDEF" evidence="5">
    <location>
        <begin position="325"/>
        <end position="461"/>
    </location>
</feature>
<dbReference type="PROSITE" id="PS50110">
    <property type="entry name" value="RESPONSE_REGULATORY"/>
    <property type="match status" value="1"/>
</dbReference>
<name>A0A3P5XLY2_9RHOB</name>
<dbReference type="InterPro" id="IPR000160">
    <property type="entry name" value="GGDEF_dom"/>
</dbReference>
<comment type="caution">
    <text evidence="3">Lacks conserved residue(s) required for the propagation of feature annotation.</text>
</comment>
<reference evidence="6 7" key="1">
    <citation type="submission" date="2018-11" db="EMBL/GenBank/DDBJ databases">
        <authorList>
            <person name="Criscuolo A."/>
        </authorList>
    </citation>
    <scope>NUCLEOTIDE SEQUENCE [LARGE SCALE GENOMIC DNA]</scope>
    <source>
        <strain evidence="6">ACIP111625</strain>
    </source>
</reference>
<evidence type="ECO:0000313" key="6">
    <source>
        <dbReference type="EMBL" id="VDC31727.1"/>
    </source>
</evidence>
<dbReference type="Pfam" id="PF00990">
    <property type="entry name" value="GGDEF"/>
    <property type="match status" value="1"/>
</dbReference>
<protein>
    <recommendedName>
        <fullName evidence="1">diguanylate cyclase</fullName>
        <ecNumber evidence="1">2.7.7.65</ecNumber>
    </recommendedName>
</protein>
<dbReference type="GO" id="GO:0000160">
    <property type="term" value="P:phosphorelay signal transduction system"/>
    <property type="evidence" value="ECO:0007669"/>
    <property type="project" value="InterPro"/>
</dbReference>
<dbReference type="InterPro" id="IPR001789">
    <property type="entry name" value="Sig_transdc_resp-reg_receiver"/>
</dbReference>
<feature type="domain" description="Response regulatory" evidence="4">
    <location>
        <begin position="4"/>
        <end position="120"/>
    </location>
</feature>
<dbReference type="SMART" id="SM00267">
    <property type="entry name" value="GGDEF"/>
    <property type="match status" value="1"/>
</dbReference>
<dbReference type="SUPFAM" id="SSF55073">
    <property type="entry name" value="Nucleotide cyclase"/>
    <property type="match status" value="1"/>
</dbReference>
<sequence length="469" mass="49860">MQRRILIADGIPANRIVFRVKLTDAFYQPLLATDGAGCLRMARSEQPDLILMSFDLPDRPGPLLLAALRGDPATCKIPVIAFVPPGDSAARLAAFRAGADDVMSRPPDMTVLLARIRNLLRQREEASLMAEAWGGHLAQMPGLAEPAADFADPGEIGLVATRPETALAWKHRLGGALRNHSHVLSPEEASGIWPGERAAAPSVFLIEADLGTPGGGLRLMSQLAGGSTTRHSMFCVMASPHDPAAAAMAFDLGAEDVMAPGTGGEELELRLQRLLRRKSRSDSARKSVEDGLRLSLIDPLTGAYNRRYALPRLAGIAEQAAAAGSDFAVMIVDLDRFKSVNDRFGHAAGDAVLIEVVRRLSENLRMNDMLARIGGEEFLIALPETSQPEAERIAERLRRIVGDAPVALGPGRPALPVTISIGLKAAGGAAAPEIGAMIDEADSALRRSKTAGRNVVTLCPTARLSLHAP</sequence>
<dbReference type="PROSITE" id="PS50887">
    <property type="entry name" value="GGDEF"/>
    <property type="match status" value="1"/>
</dbReference>
<comment type="catalytic activity">
    <reaction evidence="2">
        <text>2 GTP = 3',3'-c-di-GMP + 2 diphosphate</text>
        <dbReference type="Rhea" id="RHEA:24898"/>
        <dbReference type="ChEBI" id="CHEBI:33019"/>
        <dbReference type="ChEBI" id="CHEBI:37565"/>
        <dbReference type="ChEBI" id="CHEBI:58805"/>
        <dbReference type="EC" id="2.7.7.65"/>
    </reaction>
</comment>
<gene>
    <name evidence="6" type="primary">pleD</name>
    <name evidence="6" type="ORF">XINFAN_03099</name>
</gene>
<dbReference type="CDD" id="cd01949">
    <property type="entry name" value="GGDEF"/>
    <property type="match status" value="1"/>
</dbReference>
<dbReference type="InterPro" id="IPR050469">
    <property type="entry name" value="Diguanylate_Cyclase"/>
</dbReference>
<dbReference type="InterPro" id="IPR043128">
    <property type="entry name" value="Rev_trsase/Diguanyl_cyclase"/>
</dbReference>
<dbReference type="Gene3D" id="3.40.50.2300">
    <property type="match status" value="1"/>
</dbReference>
<dbReference type="GO" id="GO:0052621">
    <property type="term" value="F:diguanylate cyclase activity"/>
    <property type="evidence" value="ECO:0007669"/>
    <property type="project" value="UniProtKB-EC"/>
</dbReference>
<dbReference type="NCBIfam" id="TIGR00254">
    <property type="entry name" value="GGDEF"/>
    <property type="match status" value="1"/>
</dbReference>
<dbReference type="SUPFAM" id="SSF52172">
    <property type="entry name" value="CheY-like"/>
    <property type="match status" value="1"/>
</dbReference>
<dbReference type="PANTHER" id="PTHR45138">
    <property type="entry name" value="REGULATORY COMPONENTS OF SENSORY TRANSDUCTION SYSTEM"/>
    <property type="match status" value="1"/>
</dbReference>
<proteinExistence type="predicted"/>
<dbReference type="SMART" id="SM00448">
    <property type="entry name" value="REC"/>
    <property type="match status" value="1"/>
</dbReference>
<evidence type="ECO:0000259" key="4">
    <source>
        <dbReference type="PROSITE" id="PS50110"/>
    </source>
</evidence>
<evidence type="ECO:0000256" key="1">
    <source>
        <dbReference type="ARBA" id="ARBA00012528"/>
    </source>
</evidence>
<keyword evidence="7" id="KW-1185">Reference proteome</keyword>
<dbReference type="EMBL" id="UXAW01000087">
    <property type="protein sequence ID" value="VDC31727.1"/>
    <property type="molecule type" value="Genomic_DNA"/>
</dbReference>
<dbReference type="GO" id="GO:0043709">
    <property type="term" value="P:cell adhesion involved in single-species biofilm formation"/>
    <property type="evidence" value="ECO:0007669"/>
    <property type="project" value="TreeGrafter"/>
</dbReference>
<organism evidence="6 7">
    <name type="scientific">Pseudogemmobacter humi</name>
    <dbReference type="NCBI Taxonomy" id="2483812"/>
    <lineage>
        <taxon>Bacteria</taxon>
        <taxon>Pseudomonadati</taxon>
        <taxon>Pseudomonadota</taxon>
        <taxon>Alphaproteobacteria</taxon>
        <taxon>Rhodobacterales</taxon>
        <taxon>Paracoccaceae</taxon>
        <taxon>Pseudogemmobacter</taxon>
    </lineage>
</organism>
<dbReference type="Proteomes" id="UP000277498">
    <property type="component" value="Unassembled WGS sequence"/>
</dbReference>
<evidence type="ECO:0000256" key="2">
    <source>
        <dbReference type="ARBA" id="ARBA00034247"/>
    </source>
</evidence>
<evidence type="ECO:0000259" key="5">
    <source>
        <dbReference type="PROSITE" id="PS50887"/>
    </source>
</evidence>
<dbReference type="GO" id="GO:0005886">
    <property type="term" value="C:plasma membrane"/>
    <property type="evidence" value="ECO:0007669"/>
    <property type="project" value="TreeGrafter"/>
</dbReference>
<accession>A0A3P5XLY2</accession>
<dbReference type="AlphaFoldDB" id="A0A3P5XLY2"/>
<dbReference type="InterPro" id="IPR029787">
    <property type="entry name" value="Nucleotide_cyclase"/>
</dbReference>
<dbReference type="FunFam" id="3.30.70.270:FF:000001">
    <property type="entry name" value="Diguanylate cyclase domain protein"/>
    <property type="match status" value="1"/>
</dbReference>
<dbReference type="OrthoDB" id="9812260at2"/>
<dbReference type="Gene3D" id="3.30.70.270">
    <property type="match status" value="1"/>
</dbReference>
<dbReference type="InterPro" id="IPR011006">
    <property type="entry name" value="CheY-like_superfamily"/>
</dbReference>
<evidence type="ECO:0000313" key="7">
    <source>
        <dbReference type="Proteomes" id="UP000277498"/>
    </source>
</evidence>
<evidence type="ECO:0000256" key="3">
    <source>
        <dbReference type="PROSITE-ProRule" id="PRU00169"/>
    </source>
</evidence>
<dbReference type="RefSeq" id="WP_124087817.1">
    <property type="nucleotide sequence ID" value="NZ_UXAW01000087.1"/>
</dbReference>